<protein>
    <submittedName>
        <fullName evidence="1">Uncharacterized protein</fullName>
    </submittedName>
</protein>
<dbReference type="AlphaFoldDB" id="I3SQQ8"/>
<name>I3SQQ8_MEDTR</name>
<sequence>MVLHQKSLRHHRSSTTRHHRRRCRRCNRSSHFHFLCHHRRWSCSLHRSHLRPFHHVVSTLLLLSDASD</sequence>
<proteinExistence type="evidence at transcript level"/>
<evidence type="ECO:0000313" key="1">
    <source>
        <dbReference type="EMBL" id="AFK42600.1"/>
    </source>
</evidence>
<organism evidence="1">
    <name type="scientific">Medicago truncatula</name>
    <name type="common">Barrel medic</name>
    <name type="synonym">Medicago tribuloides</name>
    <dbReference type="NCBI Taxonomy" id="3880"/>
    <lineage>
        <taxon>Eukaryota</taxon>
        <taxon>Viridiplantae</taxon>
        <taxon>Streptophyta</taxon>
        <taxon>Embryophyta</taxon>
        <taxon>Tracheophyta</taxon>
        <taxon>Spermatophyta</taxon>
        <taxon>Magnoliopsida</taxon>
        <taxon>eudicotyledons</taxon>
        <taxon>Gunneridae</taxon>
        <taxon>Pentapetalae</taxon>
        <taxon>rosids</taxon>
        <taxon>fabids</taxon>
        <taxon>Fabales</taxon>
        <taxon>Fabaceae</taxon>
        <taxon>Papilionoideae</taxon>
        <taxon>50 kb inversion clade</taxon>
        <taxon>NPAAA clade</taxon>
        <taxon>Hologalegina</taxon>
        <taxon>IRL clade</taxon>
        <taxon>Trifolieae</taxon>
        <taxon>Medicago</taxon>
    </lineage>
</organism>
<accession>I3SQQ8</accession>
<dbReference type="EMBL" id="BT142806">
    <property type="protein sequence ID" value="AFK42600.1"/>
    <property type="molecule type" value="mRNA"/>
</dbReference>
<reference evidence="1" key="1">
    <citation type="submission" date="2012-05" db="EMBL/GenBank/DDBJ databases">
        <authorList>
            <person name="Krishnakumar V."/>
            <person name="Cheung F."/>
            <person name="Xiao Y."/>
            <person name="Chan A."/>
            <person name="Moskal W.A."/>
            <person name="Town C.D."/>
        </authorList>
    </citation>
    <scope>NUCLEOTIDE SEQUENCE</scope>
</reference>